<keyword evidence="1" id="KW-0064">Aspartyl protease</keyword>
<feature type="transmembrane region" description="Helical" evidence="3">
    <location>
        <begin position="129"/>
        <end position="152"/>
    </location>
</feature>
<feature type="transmembrane region" description="Helical" evidence="3">
    <location>
        <begin position="88"/>
        <end position="109"/>
    </location>
</feature>
<dbReference type="GO" id="GO:0005886">
    <property type="term" value="C:plasma membrane"/>
    <property type="evidence" value="ECO:0007669"/>
    <property type="project" value="UniProtKB-SubCell"/>
</dbReference>
<dbReference type="EC" id="3.4.23.-" evidence="1"/>
<dbReference type="OrthoDB" id="2690199at2"/>
<dbReference type="GO" id="GO:0004190">
    <property type="term" value="F:aspartic-type endopeptidase activity"/>
    <property type="evidence" value="ECO:0007669"/>
    <property type="project" value="UniProtKB-KW"/>
</dbReference>
<reference evidence="4 5" key="1">
    <citation type="submission" date="2018-06" db="EMBL/GenBank/DDBJ databases">
        <title>Paenibacillus imtechensis sp. nov.</title>
        <authorList>
            <person name="Pinnaka A.K."/>
            <person name="Singh H."/>
            <person name="Kaur M."/>
        </authorList>
    </citation>
    <scope>NUCLEOTIDE SEQUENCE [LARGE SCALE GENOMIC DNA]</scope>
    <source>
        <strain evidence="4 5">SMB1</strain>
    </source>
</reference>
<dbReference type="GO" id="GO:0030435">
    <property type="term" value="P:sporulation resulting in formation of a cellular spore"/>
    <property type="evidence" value="ECO:0007669"/>
    <property type="project" value="UniProtKB-KW"/>
</dbReference>
<dbReference type="AlphaFoldDB" id="A0A2W1L4P9"/>
<keyword evidence="1 3" id="KW-0472">Membrane</keyword>
<keyword evidence="5" id="KW-1185">Reference proteome</keyword>
<protein>
    <recommendedName>
        <fullName evidence="1">Sporulation sigma-E factor-processing peptidase</fullName>
        <ecNumber evidence="1">3.4.23.-</ecNumber>
    </recommendedName>
    <alternativeName>
        <fullName evidence="1">Membrane-associated aspartic protease</fullName>
    </alternativeName>
    <alternativeName>
        <fullName evidence="1">Stage II sporulation protein GA</fullName>
    </alternativeName>
</protein>
<evidence type="ECO:0000313" key="4">
    <source>
        <dbReference type="EMBL" id="PZD93883.1"/>
    </source>
</evidence>
<comment type="subcellular location">
    <subcellularLocation>
        <location evidence="1">Cell membrane</location>
    </subcellularLocation>
</comment>
<dbReference type="Pfam" id="PF03419">
    <property type="entry name" value="Peptidase_U4"/>
    <property type="match status" value="1"/>
</dbReference>
<dbReference type="InterPro" id="IPR005081">
    <property type="entry name" value="SpoIIGA"/>
</dbReference>
<comment type="subunit">
    <text evidence="1">Self-associates. Interacts with SigE. Interacts with SpoIIR.</text>
</comment>
<feature type="transmembrane region" description="Helical" evidence="3">
    <location>
        <begin position="58"/>
        <end position="81"/>
    </location>
</feature>
<accession>A0A2W1L4P9</accession>
<keyword evidence="1" id="KW-0749">Sporulation</keyword>
<comment type="similarity">
    <text evidence="1">Belongs to the peptidase U4 family.</text>
</comment>
<gene>
    <name evidence="4" type="primary">spoIIGA</name>
    <name evidence="4" type="ORF">DNH61_20510</name>
</gene>
<evidence type="ECO:0000256" key="3">
    <source>
        <dbReference type="SAM" id="Phobius"/>
    </source>
</evidence>
<evidence type="ECO:0000256" key="1">
    <source>
        <dbReference type="PIRNR" id="PIRNR018571"/>
    </source>
</evidence>
<keyword evidence="3" id="KW-1133">Transmembrane helix</keyword>
<name>A0A2W1L4P9_9BACL</name>
<sequence length="309" mass="34411">MVVYVDLVFFTNLLIDGAVLLTTAWVRGLRPQLLRLSAAAVLGALYVVMMFVPPLSFLYTFLLKFALSLLMLWTAFGYASLQHFIRNVAAFYGVNFAAAGGVLGFHYLLQSSGELWDGLWFTRTGGLGFELQLGLLFVAGTCAVSLLIYRYVWSSRRKTERVQGHLADVTVKIGDQERCCTGLIDTGNQLYDPLTRTPVMVMEASLWQSELPPGWIKRIRDSEVDLLLAGLEHDDSPWRDRLRLVPYRGINKGTQFMLALKPDRVIVAHSGQVYETHKVLIGLDGGKLVSDGTYQAIIHPLLVESLEAG</sequence>
<comment type="caution">
    <text evidence="4">The sequence shown here is derived from an EMBL/GenBank/DDBJ whole genome shotgun (WGS) entry which is preliminary data.</text>
</comment>
<dbReference type="EMBL" id="QKRB01000055">
    <property type="protein sequence ID" value="PZD93883.1"/>
    <property type="molecule type" value="Genomic_DNA"/>
</dbReference>
<feature type="active site" evidence="2">
    <location>
        <position position="185"/>
    </location>
</feature>
<proteinExistence type="inferred from homology"/>
<evidence type="ECO:0000256" key="2">
    <source>
        <dbReference type="PIRSR" id="PIRSR018571-1"/>
    </source>
</evidence>
<dbReference type="PIRSF" id="PIRSF018571">
    <property type="entry name" value="SpoIIGA"/>
    <property type="match status" value="1"/>
</dbReference>
<feature type="transmembrane region" description="Helical" evidence="3">
    <location>
        <begin position="33"/>
        <end position="52"/>
    </location>
</feature>
<keyword evidence="3" id="KW-0812">Transmembrane</keyword>
<keyword evidence="1" id="KW-0378">Hydrolase</keyword>
<keyword evidence="1" id="KW-1003">Cell membrane</keyword>
<keyword evidence="1" id="KW-0645">Protease</keyword>
<dbReference type="Proteomes" id="UP000249522">
    <property type="component" value="Unassembled WGS sequence"/>
</dbReference>
<dbReference type="GO" id="GO:0030436">
    <property type="term" value="P:asexual sporulation"/>
    <property type="evidence" value="ECO:0007669"/>
    <property type="project" value="InterPro"/>
</dbReference>
<feature type="transmembrane region" description="Helical" evidence="3">
    <location>
        <begin position="6"/>
        <end position="26"/>
    </location>
</feature>
<organism evidence="4 5">
    <name type="scientific">Paenibacillus sambharensis</name>
    <dbReference type="NCBI Taxonomy" id="1803190"/>
    <lineage>
        <taxon>Bacteria</taxon>
        <taxon>Bacillati</taxon>
        <taxon>Bacillota</taxon>
        <taxon>Bacilli</taxon>
        <taxon>Bacillales</taxon>
        <taxon>Paenibacillaceae</taxon>
        <taxon>Paenibacillus</taxon>
    </lineage>
</organism>
<evidence type="ECO:0000313" key="5">
    <source>
        <dbReference type="Proteomes" id="UP000249522"/>
    </source>
</evidence>
<dbReference type="GO" id="GO:0006508">
    <property type="term" value="P:proteolysis"/>
    <property type="evidence" value="ECO:0007669"/>
    <property type="project" value="UniProtKB-KW"/>
</dbReference>
<dbReference type="NCBIfam" id="TIGR02854">
    <property type="entry name" value="spore_II_GA"/>
    <property type="match status" value="1"/>
</dbReference>
<comment type="function">
    <text evidence="1">Probable aspartic protease that is responsible for the proteolytic cleavage of the RNA polymerase sigma E factor (SigE/spoIIGB) to yield the active peptide in the mother cell during sporulation. Responds to a signal from the forespore that is triggered by the extracellular signal protein SpoIIR.</text>
</comment>